<protein>
    <submittedName>
        <fullName evidence="4">OmpA family protein</fullName>
    </submittedName>
</protein>
<dbReference type="SUPFAM" id="SSF103088">
    <property type="entry name" value="OmpA-like"/>
    <property type="match status" value="1"/>
</dbReference>
<sequence length="132" mass="13599">MRRASLFLSFSVAALLGACANSTDRDRYPVFFAAGSTELSPVAQQIIGRAAQDARNSHASVVEVVGHAAAHGTNLSADEQLAINRAKAVADALATDGVGTAKITQFARAPANNQDAAVAARRVSIEIDPGTP</sequence>
<dbReference type="Pfam" id="PF00691">
    <property type="entry name" value="OmpA"/>
    <property type="match status" value="1"/>
</dbReference>
<dbReference type="InterPro" id="IPR036737">
    <property type="entry name" value="OmpA-like_sf"/>
</dbReference>
<comment type="caution">
    <text evidence="4">The sequence shown here is derived from an EMBL/GenBank/DDBJ whole genome shotgun (WGS) entry which is preliminary data.</text>
</comment>
<keyword evidence="2" id="KW-0732">Signal</keyword>
<name>A0AA35ULQ4_9PROT</name>
<feature type="chain" id="PRO_5041207609" evidence="2">
    <location>
        <begin position="21"/>
        <end position="132"/>
    </location>
</feature>
<dbReference type="InterPro" id="IPR006665">
    <property type="entry name" value="OmpA-like"/>
</dbReference>
<dbReference type="AlphaFoldDB" id="A0AA35ULQ4"/>
<keyword evidence="1" id="KW-0472">Membrane</keyword>
<evidence type="ECO:0000259" key="3">
    <source>
        <dbReference type="PROSITE" id="PS51123"/>
    </source>
</evidence>
<evidence type="ECO:0000256" key="2">
    <source>
        <dbReference type="SAM" id="SignalP"/>
    </source>
</evidence>
<feature type="domain" description="OmpA-like" evidence="3">
    <location>
        <begin position="19"/>
        <end position="131"/>
    </location>
</feature>
<dbReference type="Gene3D" id="3.30.1330.60">
    <property type="entry name" value="OmpA-like domain"/>
    <property type="match status" value="1"/>
</dbReference>
<reference evidence="4" key="1">
    <citation type="submission" date="2023-03" db="EMBL/GenBank/DDBJ databases">
        <authorList>
            <person name="Cleenwerck I."/>
        </authorList>
    </citation>
    <scope>NUCLEOTIDE SEQUENCE</scope>
    <source>
        <strain evidence="4">LMG 32879</strain>
    </source>
</reference>
<keyword evidence="5" id="KW-1185">Reference proteome</keyword>
<dbReference type="Proteomes" id="UP001176960">
    <property type="component" value="Unassembled WGS sequence"/>
</dbReference>
<organism evidence="4 5">
    <name type="scientific">Brytella acorum</name>
    <dbReference type="NCBI Taxonomy" id="2959299"/>
    <lineage>
        <taxon>Bacteria</taxon>
        <taxon>Pseudomonadati</taxon>
        <taxon>Pseudomonadota</taxon>
        <taxon>Alphaproteobacteria</taxon>
        <taxon>Acetobacterales</taxon>
        <taxon>Acetobacteraceae</taxon>
        <taxon>Brytella</taxon>
    </lineage>
</organism>
<proteinExistence type="predicted"/>
<evidence type="ECO:0000256" key="1">
    <source>
        <dbReference type="PROSITE-ProRule" id="PRU00473"/>
    </source>
</evidence>
<dbReference type="EMBL" id="CATKSH010000002">
    <property type="protein sequence ID" value="CAI9119753.1"/>
    <property type="molecule type" value="Genomic_DNA"/>
</dbReference>
<dbReference type="GO" id="GO:0016020">
    <property type="term" value="C:membrane"/>
    <property type="evidence" value="ECO:0007669"/>
    <property type="project" value="UniProtKB-UniRule"/>
</dbReference>
<evidence type="ECO:0000313" key="4">
    <source>
        <dbReference type="EMBL" id="CAI9119753.1"/>
    </source>
</evidence>
<gene>
    <name evidence="4" type="ORF">LMG32879_000578</name>
</gene>
<accession>A0AA35ULQ4</accession>
<dbReference type="PROSITE" id="PS51123">
    <property type="entry name" value="OMPA_2"/>
    <property type="match status" value="1"/>
</dbReference>
<dbReference type="PROSITE" id="PS51257">
    <property type="entry name" value="PROKAR_LIPOPROTEIN"/>
    <property type="match status" value="1"/>
</dbReference>
<dbReference type="RefSeq" id="WP_289841557.1">
    <property type="nucleotide sequence ID" value="NZ_CATKSH010000002.1"/>
</dbReference>
<evidence type="ECO:0000313" key="5">
    <source>
        <dbReference type="Proteomes" id="UP001176960"/>
    </source>
</evidence>
<feature type="signal peptide" evidence="2">
    <location>
        <begin position="1"/>
        <end position="20"/>
    </location>
</feature>